<dbReference type="EMBL" id="FRCJ01000002">
    <property type="protein sequence ID" value="SHM04622.1"/>
    <property type="molecule type" value="Genomic_DNA"/>
</dbReference>
<gene>
    <name evidence="3" type="ORF">SAMN04488494_1191</name>
</gene>
<dbReference type="GO" id="GO:0016757">
    <property type="term" value="F:glycosyltransferase activity"/>
    <property type="evidence" value="ECO:0007669"/>
    <property type="project" value="InterPro"/>
</dbReference>
<evidence type="ECO:0000313" key="3">
    <source>
        <dbReference type="EMBL" id="SHM04622.1"/>
    </source>
</evidence>
<evidence type="ECO:0000259" key="2">
    <source>
        <dbReference type="Pfam" id="PF13439"/>
    </source>
</evidence>
<sequence length="388" mass="43714">MNRKLAIIADDFPSEGRHVFVFVQQLVFAMVDQGADITVIAPQSLTHALFRGEKLRSRKSVELTVNGKQFCVYRPYSMSFGVGHKWLYKIAAKFNRKNLTKCLESVNPDIIYGHFWHSAYKAIEFALKFNLPVFVACGEGDDALEELVKGMTIDEKEQFSKMVNGVICVSSENKRKCLQYGLSREENTIVLPNCVDDTLFHPDDETSLREDLGINDNDFVVSFSGAFIKRKGTKILSDAIKKLSDTHIKSIFMGRLVEGDKCEPDCPGIVYKGSTEHSLMPRYLNASDVFVLPTQNEGCSNAIVEALACGIPVISSNRPFNDDILNENNSILIDPDSVDEVAEAILQMKNNKELYAQKKHYAIHHSREYSIVERARKIIAFINDKLDD</sequence>
<evidence type="ECO:0000259" key="1">
    <source>
        <dbReference type="Pfam" id="PF00534"/>
    </source>
</evidence>
<dbReference type="CDD" id="cd03801">
    <property type="entry name" value="GT4_PimA-like"/>
    <property type="match status" value="1"/>
</dbReference>
<evidence type="ECO:0000313" key="4">
    <source>
        <dbReference type="Proteomes" id="UP000184280"/>
    </source>
</evidence>
<proteinExistence type="predicted"/>
<protein>
    <submittedName>
        <fullName evidence="3">Glycosyltransferase involved in cell wall bisynthesis</fullName>
    </submittedName>
</protein>
<dbReference type="InterPro" id="IPR001296">
    <property type="entry name" value="Glyco_trans_1"/>
</dbReference>
<dbReference type="PANTHER" id="PTHR45947">
    <property type="entry name" value="SULFOQUINOVOSYL TRANSFERASE SQD2"/>
    <property type="match status" value="1"/>
</dbReference>
<reference evidence="3 4" key="1">
    <citation type="submission" date="2016-11" db="EMBL/GenBank/DDBJ databases">
        <authorList>
            <person name="Jaros S."/>
            <person name="Januszkiewicz K."/>
            <person name="Wedrychowicz H."/>
        </authorList>
    </citation>
    <scope>NUCLEOTIDE SEQUENCE [LARGE SCALE GENOMIC DNA]</scope>
    <source>
        <strain evidence="3 4">BPI-34</strain>
    </source>
</reference>
<feature type="domain" description="Glycosyl transferase family 1" evidence="1">
    <location>
        <begin position="206"/>
        <end position="363"/>
    </location>
</feature>
<dbReference type="InterPro" id="IPR028098">
    <property type="entry name" value="Glyco_trans_4-like_N"/>
</dbReference>
<dbReference type="AlphaFoldDB" id="A0A1M7FKJ9"/>
<organism evidence="3 4">
    <name type="scientific">Xylanibacter ruminicola</name>
    <name type="common">Prevotella ruminicola</name>
    <dbReference type="NCBI Taxonomy" id="839"/>
    <lineage>
        <taxon>Bacteria</taxon>
        <taxon>Pseudomonadati</taxon>
        <taxon>Bacteroidota</taxon>
        <taxon>Bacteroidia</taxon>
        <taxon>Bacteroidales</taxon>
        <taxon>Prevotellaceae</taxon>
        <taxon>Xylanibacter</taxon>
    </lineage>
</organism>
<dbReference type="InterPro" id="IPR050194">
    <property type="entry name" value="Glycosyltransferase_grp1"/>
</dbReference>
<dbReference type="PANTHER" id="PTHR45947:SF15">
    <property type="entry name" value="TEICHURONIC ACID BIOSYNTHESIS GLYCOSYLTRANSFERASE TUAC-RELATED"/>
    <property type="match status" value="1"/>
</dbReference>
<dbReference type="SUPFAM" id="SSF53756">
    <property type="entry name" value="UDP-Glycosyltransferase/glycogen phosphorylase"/>
    <property type="match status" value="1"/>
</dbReference>
<dbReference type="Pfam" id="PF13439">
    <property type="entry name" value="Glyco_transf_4"/>
    <property type="match status" value="1"/>
</dbReference>
<name>A0A1M7FKJ9_XYLRU</name>
<dbReference type="Pfam" id="PF00534">
    <property type="entry name" value="Glycos_transf_1"/>
    <property type="match status" value="1"/>
</dbReference>
<dbReference type="Proteomes" id="UP000184280">
    <property type="component" value="Unassembled WGS sequence"/>
</dbReference>
<accession>A0A1M7FKJ9</accession>
<dbReference type="Gene3D" id="3.40.50.2000">
    <property type="entry name" value="Glycogen Phosphorylase B"/>
    <property type="match status" value="2"/>
</dbReference>
<feature type="domain" description="Glycosyltransferase subfamily 4-like N-terminal" evidence="2">
    <location>
        <begin position="21"/>
        <end position="197"/>
    </location>
</feature>
<keyword evidence="3" id="KW-0808">Transferase</keyword>